<gene>
    <name evidence="2" type="ORF">PMAYCL1PPCAC_16624</name>
</gene>
<dbReference type="GO" id="GO:0006637">
    <property type="term" value="P:acyl-CoA metabolic process"/>
    <property type="evidence" value="ECO:0007669"/>
    <property type="project" value="InterPro"/>
</dbReference>
<name>A0AAN5CL54_9BILA</name>
<dbReference type="Gene3D" id="2.40.160.210">
    <property type="entry name" value="Acyl-CoA thioesterase, double hotdog domain"/>
    <property type="match status" value="1"/>
</dbReference>
<dbReference type="SUPFAM" id="SSF54637">
    <property type="entry name" value="Thioesterase/thiol ester dehydrase-isomerase"/>
    <property type="match status" value="1"/>
</dbReference>
<comment type="similarity">
    <text evidence="1">Belongs to the C/M/P thioester hydrolase family.</text>
</comment>
<evidence type="ECO:0000313" key="2">
    <source>
        <dbReference type="EMBL" id="GMR46429.1"/>
    </source>
</evidence>
<dbReference type="InterPro" id="IPR003703">
    <property type="entry name" value="Acyl_CoA_thio"/>
</dbReference>
<dbReference type="PANTHER" id="PTHR11066:SF48">
    <property type="entry name" value="ACYL-COA THIOESTERASE II"/>
    <property type="match status" value="1"/>
</dbReference>
<evidence type="ECO:0000256" key="1">
    <source>
        <dbReference type="ARBA" id="ARBA00006538"/>
    </source>
</evidence>
<protein>
    <submittedName>
        <fullName evidence="2">Uncharacterized protein</fullName>
    </submittedName>
</protein>
<dbReference type="GO" id="GO:0009062">
    <property type="term" value="P:fatty acid catabolic process"/>
    <property type="evidence" value="ECO:0007669"/>
    <property type="project" value="TreeGrafter"/>
</dbReference>
<reference evidence="3" key="1">
    <citation type="submission" date="2022-10" db="EMBL/GenBank/DDBJ databases">
        <title>Genome assembly of Pristionchus species.</title>
        <authorList>
            <person name="Yoshida K."/>
            <person name="Sommer R.J."/>
        </authorList>
    </citation>
    <scope>NUCLEOTIDE SEQUENCE [LARGE SCALE GENOMIC DNA]</scope>
    <source>
        <strain evidence="3">RS5460</strain>
    </source>
</reference>
<keyword evidence="3" id="KW-1185">Reference proteome</keyword>
<dbReference type="Proteomes" id="UP001328107">
    <property type="component" value="Unassembled WGS sequence"/>
</dbReference>
<dbReference type="InterPro" id="IPR042171">
    <property type="entry name" value="Acyl-CoA_hotdog"/>
</dbReference>
<dbReference type="PANTHER" id="PTHR11066">
    <property type="entry name" value="ACYL-COA THIOESTERASE"/>
    <property type="match status" value="1"/>
</dbReference>
<dbReference type="EMBL" id="BTRK01000004">
    <property type="protein sequence ID" value="GMR46429.1"/>
    <property type="molecule type" value="Genomic_DNA"/>
</dbReference>
<dbReference type="AlphaFoldDB" id="A0AAN5CL54"/>
<sequence length="94" mass="10600">MVIPPKSLWNYFNITRVDNATVRSDPPYVGTVWVPDRVYGGLPISQAINGFVSLHPNCVPHTLNYKFMGPANINVPFVYKIKNYEDGNIASIYI</sequence>
<dbReference type="InterPro" id="IPR029069">
    <property type="entry name" value="HotDog_dom_sf"/>
</dbReference>
<organism evidence="2 3">
    <name type="scientific">Pristionchus mayeri</name>
    <dbReference type="NCBI Taxonomy" id="1317129"/>
    <lineage>
        <taxon>Eukaryota</taxon>
        <taxon>Metazoa</taxon>
        <taxon>Ecdysozoa</taxon>
        <taxon>Nematoda</taxon>
        <taxon>Chromadorea</taxon>
        <taxon>Rhabditida</taxon>
        <taxon>Rhabditina</taxon>
        <taxon>Diplogasteromorpha</taxon>
        <taxon>Diplogasteroidea</taxon>
        <taxon>Neodiplogasteridae</taxon>
        <taxon>Pristionchus</taxon>
    </lineage>
</organism>
<evidence type="ECO:0000313" key="3">
    <source>
        <dbReference type="Proteomes" id="UP001328107"/>
    </source>
</evidence>
<feature type="non-terminal residue" evidence="2">
    <location>
        <position position="94"/>
    </location>
</feature>
<dbReference type="GO" id="GO:0005782">
    <property type="term" value="C:peroxisomal matrix"/>
    <property type="evidence" value="ECO:0007669"/>
    <property type="project" value="TreeGrafter"/>
</dbReference>
<comment type="caution">
    <text evidence="2">The sequence shown here is derived from an EMBL/GenBank/DDBJ whole genome shotgun (WGS) entry which is preliminary data.</text>
</comment>
<proteinExistence type="inferred from homology"/>
<accession>A0AAN5CL54</accession>
<dbReference type="GO" id="GO:0047617">
    <property type="term" value="F:fatty acyl-CoA hydrolase activity"/>
    <property type="evidence" value="ECO:0007669"/>
    <property type="project" value="InterPro"/>
</dbReference>